<dbReference type="InterPro" id="IPR027417">
    <property type="entry name" value="P-loop_NTPase"/>
</dbReference>
<dbReference type="CDD" id="cd03235">
    <property type="entry name" value="ABC_Metallic_Cations"/>
    <property type="match status" value="1"/>
</dbReference>
<proteinExistence type="inferred from homology"/>
<dbReference type="PANTHER" id="PTHR42734">
    <property type="entry name" value="METAL TRANSPORT SYSTEM ATP-BINDING PROTEIN TM_0124-RELATED"/>
    <property type="match status" value="1"/>
</dbReference>
<evidence type="ECO:0000256" key="3">
    <source>
        <dbReference type="ARBA" id="ARBA00022741"/>
    </source>
</evidence>
<evidence type="ECO:0000259" key="5">
    <source>
        <dbReference type="PROSITE" id="PS50893"/>
    </source>
</evidence>
<dbReference type="PANTHER" id="PTHR42734:SF5">
    <property type="entry name" value="IRON TRANSPORT SYSTEM ATP-BINDING PROTEIN HI_0361-RELATED"/>
    <property type="match status" value="1"/>
</dbReference>
<comment type="similarity">
    <text evidence="1">Belongs to the ABC transporter superfamily.</text>
</comment>
<dbReference type="InterPro" id="IPR003439">
    <property type="entry name" value="ABC_transporter-like_ATP-bd"/>
</dbReference>
<comment type="caution">
    <text evidence="6">The sequence shown here is derived from an EMBL/GenBank/DDBJ whole genome shotgun (WGS) entry which is preliminary data.</text>
</comment>
<dbReference type="GO" id="GO:0005524">
    <property type="term" value="F:ATP binding"/>
    <property type="evidence" value="ECO:0007669"/>
    <property type="project" value="UniProtKB-KW"/>
</dbReference>
<protein>
    <submittedName>
        <fullName evidence="6">Anchored repeat-type ABC transporter ATP-binding subunit</fullName>
    </submittedName>
</protein>
<dbReference type="RefSeq" id="WP_270111482.1">
    <property type="nucleotide sequence ID" value="NZ_JAPZVP010000014.1"/>
</dbReference>
<evidence type="ECO:0000256" key="2">
    <source>
        <dbReference type="ARBA" id="ARBA00022448"/>
    </source>
</evidence>
<dbReference type="Proteomes" id="UP001146067">
    <property type="component" value="Unassembled WGS sequence"/>
</dbReference>
<dbReference type="InterPro" id="IPR050153">
    <property type="entry name" value="Metal_Ion_Import_ABC"/>
</dbReference>
<evidence type="ECO:0000256" key="1">
    <source>
        <dbReference type="ARBA" id="ARBA00005417"/>
    </source>
</evidence>
<organism evidence="6 7">
    <name type="scientific">Glycomyces luteolus</name>
    <dbReference type="NCBI Taxonomy" id="2670330"/>
    <lineage>
        <taxon>Bacteria</taxon>
        <taxon>Bacillati</taxon>
        <taxon>Actinomycetota</taxon>
        <taxon>Actinomycetes</taxon>
        <taxon>Glycomycetales</taxon>
        <taxon>Glycomycetaceae</taxon>
        <taxon>Glycomyces</taxon>
    </lineage>
</organism>
<keyword evidence="3" id="KW-0547">Nucleotide-binding</keyword>
<dbReference type="InterPro" id="IPR017871">
    <property type="entry name" value="ABC_transporter-like_CS"/>
</dbReference>
<dbReference type="Gene3D" id="3.40.50.300">
    <property type="entry name" value="P-loop containing nucleotide triphosphate hydrolases"/>
    <property type="match status" value="1"/>
</dbReference>
<sequence>MRADHENPTPENPGLQVSGVAVTLGGNQVLHDVDLAVAPGETVGLIGPNGAGKTTLLRAVLGLLTPDTGTVRIAGEPPRGARGHLGYVPQKHGFAWDFPITVAAAVLNARMVTRWGGAARRADRDAAARAVARVGLTDLAGRPIGALSGGQRQRVLVARALAREPGLLLLDEPFTGVDVPTQELLVGLLGQLAEEGTAILMTTHDLAQARAVCTRLCLLNRTVVADGPPSGLDDPALWLRAFGVAESELLLTGTAKEAT</sequence>
<gene>
    <name evidence="6" type="ORF">O1R50_17740</name>
</gene>
<evidence type="ECO:0000313" key="6">
    <source>
        <dbReference type="EMBL" id="MDA1361475.1"/>
    </source>
</evidence>
<dbReference type="InterPro" id="IPR003593">
    <property type="entry name" value="AAA+_ATPase"/>
</dbReference>
<feature type="domain" description="ABC transporter" evidence="5">
    <location>
        <begin position="15"/>
        <end position="245"/>
    </location>
</feature>
<dbReference type="SMART" id="SM00382">
    <property type="entry name" value="AAA"/>
    <property type="match status" value="1"/>
</dbReference>
<dbReference type="PROSITE" id="PS50893">
    <property type="entry name" value="ABC_TRANSPORTER_2"/>
    <property type="match status" value="1"/>
</dbReference>
<evidence type="ECO:0000256" key="4">
    <source>
        <dbReference type="ARBA" id="ARBA00022840"/>
    </source>
</evidence>
<dbReference type="EMBL" id="JAPZVP010000014">
    <property type="protein sequence ID" value="MDA1361475.1"/>
    <property type="molecule type" value="Genomic_DNA"/>
</dbReference>
<evidence type="ECO:0000313" key="7">
    <source>
        <dbReference type="Proteomes" id="UP001146067"/>
    </source>
</evidence>
<keyword evidence="2" id="KW-0813">Transport</keyword>
<dbReference type="AlphaFoldDB" id="A0A9X3PMK3"/>
<keyword evidence="7" id="KW-1185">Reference proteome</keyword>
<name>A0A9X3PMK3_9ACTN</name>
<accession>A0A9X3PMK3</accession>
<dbReference type="InterPro" id="IPR022508">
    <property type="entry name" value="ABC_trspt_anch-rpt_ATP-bd"/>
</dbReference>
<dbReference type="NCBIfam" id="TIGR03771">
    <property type="entry name" value="anch_rpt_ABC"/>
    <property type="match status" value="1"/>
</dbReference>
<dbReference type="SUPFAM" id="SSF52540">
    <property type="entry name" value="P-loop containing nucleoside triphosphate hydrolases"/>
    <property type="match status" value="1"/>
</dbReference>
<dbReference type="GO" id="GO:0016887">
    <property type="term" value="F:ATP hydrolysis activity"/>
    <property type="evidence" value="ECO:0007669"/>
    <property type="project" value="InterPro"/>
</dbReference>
<reference evidence="6" key="1">
    <citation type="submission" date="2022-12" db="EMBL/GenBank/DDBJ databases">
        <title>Gycomyces niveus sp.nov.,a novel actinomycete isolated from soil in Shouguan.</title>
        <authorList>
            <person name="Yang X."/>
        </authorList>
    </citation>
    <scope>NUCLEOTIDE SEQUENCE</scope>
    <source>
        <strain evidence="6">NEAU-A15</strain>
    </source>
</reference>
<dbReference type="Pfam" id="PF00005">
    <property type="entry name" value="ABC_tran"/>
    <property type="match status" value="1"/>
</dbReference>
<keyword evidence="4 6" id="KW-0067">ATP-binding</keyword>
<dbReference type="PROSITE" id="PS00211">
    <property type="entry name" value="ABC_TRANSPORTER_1"/>
    <property type="match status" value="1"/>
</dbReference>